<feature type="domain" description="Glyoxalase-like" evidence="1">
    <location>
        <begin position="6"/>
        <end position="119"/>
    </location>
</feature>
<dbReference type="InterPro" id="IPR041581">
    <property type="entry name" value="Glyoxalase_6"/>
</dbReference>
<evidence type="ECO:0000313" key="2">
    <source>
        <dbReference type="EMBL" id="SHF50357.1"/>
    </source>
</evidence>
<gene>
    <name evidence="2" type="ORF">SAMN05443575_0125</name>
</gene>
<dbReference type="Gene3D" id="3.10.180.10">
    <property type="entry name" value="2,3-Dihydroxybiphenyl 1,2-Dioxygenase, domain 1"/>
    <property type="match status" value="1"/>
</dbReference>
<name>A0A1M5C6X9_9ACTN</name>
<dbReference type="CDD" id="cd06587">
    <property type="entry name" value="VOC"/>
    <property type="match status" value="1"/>
</dbReference>
<dbReference type="EMBL" id="FQVU01000001">
    <property type="protein sequence ID" value="SHF50357.1"/>
    <property type="molecule type" value="Genomic_DNA"/>
</dbReference>
<evidence type="ECO:0000313" key="3">
    <source>
        <dbReference type="Proteomes" id="UP000186132"/>
    </source>
</evidence>
<protein>
    <recommendedName>
        <fullName evidence="1">Glyoxalase-like domain-containing protein</fullName>
    </recommendedName>
</protein>
<reference evidence="2 3" key="1">
    <citation type="submission" date="2016-11" db="EMBL/GenBank/DDBJ databases">
        <authorList>
            <person name="Jaros S."/>
            <person name="Januszkiewicz K."/>
            <person name="Wedrychowicz H."/>
        </authorList>
    </citation>
    <scope>NUCLEOTIDE SEQUENCE [LARGE SCALE GENOMIC DNA]</scope>
    <source>
        <strain evidence="2 3">DSM 45627</strain>
    </source>
</reference>
<dbReference type="PANTHER" id="PTHR35908:SF1">
    <property type="entry name" value="CONSERVED PROTEIN"/>
    <property type="match status" value="1"/>
</dbReference>
<dbReference type="AlphaFoldDB" id="A0A1M5C6X9"/>
<dbReference type="PANTHER" id="PTHR35908">
    <property type="entry name" value="HYPOTHETICAL FUSION PROTEIN"/>
    <property type="match status" value="1"/>
</dbReference>
<dbReference type="OrthoDB" id="1645442at2"/>
<dbReference type="SUPFAM" id="SSF54593">
    <property type="entry name" value="Glyoxalase/Bleomycin resistance protein/Dihydroxybiphenyl dioxygenase"/>
    <property type="match status" value="1"/>
</dbReference>
<keyword evidence="3" id="KW-1185">Reference proteome</keyword>
<sequence>MALTSVTVGAPDAPALAGFYGRLLDWPVVAEEADWAQVRPPDGVAGPTVNVEHEAHWRAPVWPSEPGAQHATMHLDIRVDDLDVAEAWATSLGARRDAVQPQPDVVVMRDPVGHPFCFFLD</sequence>
<dbReference type="Proteomes" id="UP000186132">
    <property type="component" value="Unassembled WGS sequence"/>
</dbReference>
<proteinExistence type="predicted"/>
<evidence type="ECO:0000259" key="1">
    <source>
        <dbReference type="Pfam" id="PF18029"/>
    </source>
</evidence>
<accession>A0A1M5C6X9</accession>
<organism evidence="2 3">
    <name type="scientific">Jatrophihabitans endophyticus</name>
    <dbReference type="NCBI Taxonomy" id="1206085"/>
    <lineage>
        <taxon>Bacteria</taxon>
        <taxon>Bacillati</taxon>
        <taxon>Actinomycetota</taxon>
        <taxon>Actinomycetes</taxon>
        <taxon>Jatrophihabitantales</taxon>
        <taxon>Jatrophihabitantaceae</taxon>
        <taxon>Jatrophihabitans</taxon>
    </lineage>
</organism>
<dbReference type="Pfam" id="PF18029">
    <property type="entry name" value="Glyoxalase_6"/>
    <property type="match status" value="1"/>
</dbReference>
<dbReference type="InterPro" id="IPR029068">
    <property type="entry name" value="Glyas_Bleomycin-R_OHBP_Dase"/>
</dbReference>
<dbReference type="STRING" id="1206085.SAMN05443575_0125"/>